<keyword evidence="1" id="KW-0175">Coiled coil</keyword>
<evidence type="ECO:0000256" key="2">
    <source>
        <dbReference type="SAM" id="Phobius"/>
    </source>
</evidence>
<evidence type="ECO:0000313" key="3">
    <source>
        <dbReference type="EMBL" id="ALU12676.1"/>
    </source>
</evidence>
<keyword evidence="2" id="KW-1133">Transmembrane helix</keyword>
<dbReference type="RefSeq" id="WP_075050159.1">
    <property type="nucleotide sequence ID" value="NZ_CP006867.1"/>
</dbReference>
<keyword evidence="2" id="KW-0472">Membrane</keyword>
<feature type="transmembrane region" description="Helical" evidence="2">
    <location>
        <begin position="6"/>
        <end position="24"/>
    </location>
</feature>
<proteinExistence type="predicted"/>
<dbReference type="Proteomes" id="UP000060778">
    <property type="component" value="Chromosome"/>
</dbReference>
<protein>
    <submittedName>
        <fullName evidence="3">Uncharacterized protein</fullName>
    </submittedName>
</protein>
<feature type="coiled-coil region" evidence="1">
    <location>
        <begin position="101"/>
        <end position="128"/>
    </location>
</feature>
<reference evidence="3 4" key="1">
    <citation type="submission" date="2013-11" db="EMBL/GenBank/DDBJ databases">
        <title>Comparative genomics of Ignicoccus.</title>
        <authorList>
            <person name="Podar M."/>
        </authorList>
    </citation>
    <scope>NUCLEOTIDE SEQUENCE [LARGE SCALE GENOMIC DNA]</scope>
    <source>
        <strain evidence="3 4">DSM 13165</strain>
    </source>
</reference>
<feature type="transmembrane region" description="Helical" evidence="2">
    <location>
        <begin position="301"/>
        <end position="322"/>
    </location>
</feature>
<name>A0A0U2U9H5_9CREN</name>
<evidence type="ECO:0000256" key="1">
    <source>
        <dbReference type="SAM" id="Coils"/>
    </source>
</evidence>
<gene>
    <name evidence="3" type="ORF">EYM_06310</name>
</gene>
<sequence>MDLTSLATYAAALFGLVTLVYLTIVNGNVASTQSTITELKGSMDEIRDQLQETLNGLNKTLELLEAGVSKKLETINAETREILVLQTEVSKRKLPYLMNLTKETITKLEDVEETLANLSAKIDVLNETTTSTIMNNTLAILTNVTYYAKVLESNLSELIKTETKNATVTLTSELGRLRSYLNESFSHLEVIFNELNYNVNELKNLTLKLQNENKLLIEHVSALSSIKDALNQTLNRLKGEVSKLAKLVKELTSKIDERLSEKTNELKEYVKGQINSSSERITLKIESETGTLRKELESLRLLTTVNLVLTIAALASIIYITFLK</sequence>
<keyword evidence="2" id="KW-0812">Transmembrane</keyword>
<dbReference type="AlphaFoldDB" id="A0A0U2U9H5"/>
<dbReference type="GeneID" id="30680638"/>
<dbReference type="EMBL" id="CP006867">
    <property type="protein sequence ID" value="ALU12676.1"/>
    <property type="molecule type" value="Genomic_DNA"/>
</dbReference>
<dbReference type="SUPFAM" id="SSF58100">
    <property type="entry name" value="Bacterial hemolysins"/>
    <property type="match status" value="1"/>
</dbReference>
<keyword evidence="4" id="KW-1185">Reference proteome</keyword>
<evidence type="ECO:0000313" key="4">
    <source>
        <dbReference type="Proteomes" id="UP000060778"/>
    </source>
</evidence>
<dbReference type="KEGG" id="iis:EYM_06310"/>
<organism evidence="3 4">
    <name type="scientific">Ignicoccus islandicus DSM 13165</name>
    <dbReference type="NCBI Taxonomy" id="940295"/>
    <lineage>
        <taxon>Archaea</taxon>
        <taxon>Thermoproteota</taxon>
        <taxon>Thermoprotei</taxon>
        <taxon>Desulfurococcales</taxon>
        <taxon>Desulfurococcaceae</taxon>
        <taxon>Ignicoccus</taxon>
    </lineage>
</organism>
<accession>A0A0U2U9H5</accession>
<feature type="coiled-coil region" evidence="1">
    <location>
        <begin position="192"/>
        <end position="254"/>
    </location>
</feature>